<gene>
    <name evidence="1" type="ORF">QAD02_022724</name>
</gene>
<dbReference type="Proteomes" id="UP001239111">
    <property type="component" value="Chromosome 1"/>
</dbReference>
<name>A0ACC2PU33_9HYME</name>
<dbReference type="EMBL" id="CM056741">
    <property type="protein sequence ID" value="KAJ8686930.1"/>
    <property type="molecule type" value="Genomic_DNA"/>
</dbReference>
<organism evidence="1 2">
    <name type="scientific">Eretmocerus hayati</name>
    <dbReference type="NCBI Taxonomy" id="131215"/>
    <lineage>
        <taxon>Eukaryota</taxon>
        <taxon>Metazoa</taxon>
        <taxon>Ecdysozoa</taxon>
        <taxon>Arthropoda</taxon>
        <taxon>Hexapoda</taxon>
        <taxon>Insecta</taxon>
        <taxon>Pterygota</taxon>
        <taxon>Neoptera</taxon>
        <taxon>Endopterygota</taxon>
        <taxon>Hymenoptera</taxon>
        <taxon>Apocrita</taxon>
        <taxon>Proctotrupomorpha</taxon>
        <taxon>Chalcidoidea</taxon>
        <taxon>Aphelinidae</taxon>
        <taxon>Aphelininae</taxon>
        <taxon>Eretmocerus</taxon>
    </lineage>
</organism>
<sequence length="250" mass="28072">MGLVFFVVLAYLAISINASLRIYDGTDAVDGQYPFVVSLRVDTIEKNQTYLCVGSILDSRFILTAAHCLRNFKHDALTIVAGSNLLEGGSQQTYKSEYLVMHEKFQNIENDIGIIRVDRDIDLNDKVQPVKLFQDKFEEVDYPVILTGWGDTNAEDPVNRLQQLLTTVVDLNRCRYSYDDLIKDTHLCTSSNTKRGACVGDSGSPVIADGTLIAIFSFVDEFCGNGSPEVNTRIYPYLQWIEEQLSSFQN</sequence>
<evidence type="ECO:0000313" key="2">
    <source>
        <dbReference type="Proteomes" id="UP001239111"/>
    </source>
</evidence>
<comment type="caution">
    <text evidence="1">The sequence shown here is derived from an EMBL/GenBank/DDBJ whole genome shotgun (WGS) entry which is preliminary data.</text>
</comment>
<evidence type="ECO:0000313" key="1">
    <source>
        <dbReference type="EMBL" id="KAJ8686930.1"/>
    </source>
</evidence>
<protein>
    <submittedName>
        <fullName evidence="1">Uncharacterized protein</fullName>
    </submittedName>
</protein>
<accession>A0ACC2PU33</accession>
<reference evidence="1" key="1">
    <citation type="submission" date="2023-04" db="EMBL/GenBank/DDBJ databases">
        <title>A chromosome-level genome assembly of the parasitoid wasp Eretmocerus hayati.</title>
        <authorList>
            <person name="Zhong Y."/>
            <person name="Liu S."/>
            <person name="Liu Y."/>
        </authorList>
    </citation>
    <scope>NUCLEOTIDE SEQUENCE</scope>
    <source>
        <strain evidence="1">ZJU_SS_LIU_2023</strain>
    </source>
</reference>
<keyword evidence="2" id="KW-1185">Reference proteome</keyword>
<proteinExistence type="predicted"/>